<accession>A0A1H4YPE0</accession>
<dbReference type="Gene3D" id="3.40.390.10">
    <property type="entry name" value="Collagenase (Catalytic Domain)"/>
    <property type="match status" value="1"/>
</dbReference>
<protein>
    <submittedName>
        <fullName evidence="4">Peptidyl-Asp metalloendopeptidase Metallo peptidase. MEROPS family M72</fullName>
    </submittedName>
</protein>
<proteinExistence type="predicted"/>
<keyword evidence="5" id="KW-1185">Reference proteome</keyword>
<evidence type="ECO:0000256" key="2">
    <source>
        <dbReference type="SAM" id="SignalP"/>
    </source>
</evidence>
<dbReference type="GO" id="GO:0016798">
    <property type="term" value="F:hydrolase activity, acting on glycosyl bonds"/>
    <property type="evidence" value="ECO:0007669"/>
    <property type="project" value="InterPro"/>
</dbReference>
<organism evidence="4 5">
    <name type="scientific">Pseudomonas anguilliseptica</name>
    <dbReference type="NCBI Taxonomy" id="53406"/>
    <lineage>
        <taxon>Bacteria</taxon>
        <taxon>Pseudomonadati</taxon>
        <taxon>Pseudomonadota</taxon>
        <taxon>Gammaproteobacteria</taxon>
        <taxon>Pseudomonadales</taxon>
        <taxon>Pseudomonadaceae</taxon>
        <taxon>Pseudomonas</taxon>
    </lineage>
</organism>
<evidence type="ECO:0000259" key="3">
    <source>
        <dbReference type="Pfam" id="PF02018"/>
    </source>
</evidence>
<name>A0A1H4YPE0_PSEAG</name>
<sequence>MKKVQWLSALALALTAHSAQANPETVDIMVLYTKDAQSLPNGRDIDARIASYIEYTNTAYAKSGVNIRLRLVHKQLLDWANYYDVSGANLNKFTDDAQVKRLREQYGADVVHLINRTTQGQGYGVCGIAWMGTGAKNSDRFNSGAKEMAYGLTAVDCSLSTFAHEVGHNMGLRHSYEQDQQGGYYNANGHNGTHEWSRGYGVQGQFSTIMAYPQVFGARSRAPVFSNPRLNAADCANQPCGMPDRSDAVRSLNVMATQIAAFRATQVPVTNNPGTGNPTTPPAELPWCSKPALKGLISNGEFNSNQGWRALFGQAQLSLVNVALNCRDNALQMDAQAFDVLATPATGLTTGAKYRLKAKAMLKARDSRENVRVAILRESTDGRFTYSVEQTANLSVTGNEFSRLEKTFTYTAPSNVRNLYVAIWSDSGSSLLVDEVELQEAQAAAPPTPPAPTQFGWNFENGIGGWSGFYGRARASTFANGSRQALEAYQRQYEGSGASVSLLGNVQAGNRYRVSADLSIGRSSAVSAIAYAYLYVEDGNGRGQYLPLGQRTTRGGSWSKLQHEVQLPAGTLRRADLLILGTQRGQSLFIDNVSIGKL</sequence>
<gene>
    <name evidence="4" type="ORF">SAMN05421553_2212</name>
</gene>
<dbReference type="Gene3D" id="2.60.120.260">
    <property type="entry name" value="Galactose-binding domain-like"/>
    <property type="match status" value="2"/>
</dbReference>
<evidence type="ECO:0000313" key="5">
    <source>
        <dbReference type="Proteomes" id="UP000242849"/>
    </source>
</evidence>
<dbReference type="GO" id="GO:0008237">
    <property type="term" value="F:metallopeptidase activity"/>
    <property type="evidence" value="ECO:0007669"/>
    <property type="project" value="InterPro"/>
</dbReference>
<dbReference type="SUPFAM" id="SSF49785">
    <property type="entry name" value="Galactose-binding domain-like"/>
    <property type="match status" value="2"/>
</dbReference>
<dbReference type="STRING" id="53406.SAMN05421553_2212"/>
<keyword evidence="2" id="KW-0732">Signal</keyword>
<reference evidence="5" key="1">
    <citation type="submission" date="2016-10" db="EMBL/GenBank/DDBJ databases">
        <authorList>
            <person name="Varghese N."/>
            <person name="Submissions S."/>
        </authorList>
    </citation>
    <scope>NUCLEOTIDE SEQUENCE [LARGE SCALE GENOMIC DNA]</scope>
    <source>
        <strain evidence="5">DSM 12111</strain>
    </source>
</reference>
<dbReference type="Pfam" id="PF02018">
    <property type="entry name" value="CBM_4_9"/>
    <property type="match status" value="1"/>
</dbReference>
<dbReference type="InterPro" id="IPR008979">
    <property type="entry name" value="Galactose-bd-like_sf"/>
</dbReference>
<dbReference type="InterPro" id="IPR003305">
    <property type="entry name" value="CenC_carb-bd"/>
</dbReference>
<dbReference type="SUPFAM" id="SSF55486">
    <property type="entry name" value="Metalloproteases ('zincins'), catalytic domain"/>
    <property type="match status" value="1"/>
</dbReference>
<dbReference type="Proteomes" id="UP000242849">
    <property type="component" value="Unassembled WGS sequence"/>
</dbReference>
<keyword evidence="1" id="KW-0378">Hydrolase</keyword>
<dbReference type="RefSeq" id="WP_090380331.1">
    <property type="nucleotide sequence ID" value="NZ_FNSC01000001.1"/>
</dbReference>
<dbReference type="EMBL" id="FNSC01000001">
    <property type="protein sequence ID" value="SED19687.1"/>
    <property type="molecule type" value="Genomic_DNA"/>
</dbReference>
<dbReference type="OrthoDB" id="7053703at2"/>
<dbReference type="InterPro" id="IPR024079">
    <property type="entry name" value="MetalloPept_cat_dom_sf"/>
</dbReference>
<feature type="chain" id="PRO_5017421119" evidence="2">
    <location>
        <begin position="22"/>
        <end position="598"/>
    </location>
</feature>
<evidence type="ECO:0000313" key="4">
    <source>
        <dbReference type="EMBL" id="SED19687.1"/>
    </source>
</evidence>
<evidence type="ECO:0000256" key="1">
    <source>
        <dbReference type="ARBA" id="ARBA00022801"/>
    </source>
</evidence>
<feature type="signal peptide" evidence="2">
    <location>
        <begin position="1"/>
        <end position="21"/>
    </location>
</feature>
<feature type="domain" description="CBM-cenC" evidence="3">
    <location>
        <begin position="458"/>
        <end position="577"/>
    </location>
</feature>
<dbReference type="Pfam" id="PF13582">
    <property type="entry name" value="Reprolysin_3"/>
    <property type="match status" value="1"/>
</dbReference>
<dbReference type="AlphaFoldDB" id="A0A1H4YPE0"/>